<accession>A0ABR3NBN8</accession>
<dbReference type="EMBL" id="JAYMGO010000005">
    <property type="protein sequence ID" value="KAL1274354.1"/>
    <property type="molecule type" value="Genomic_DNA"/>
</dbReference>
<feature type="compositionally biased region" description="Basic and acidic residues" evidence="1">
    <location>
        <begin position="108"/>
        <end position="134"/>
    </location>
</feature>
<sequence>MSDLPAHRRVRSGGRPSTALQRGGDGNVGQSFVPKVTFPTGNLSQVPRSSRARRVWEQWGLDCMLLSFSHQAWAQRTEQGTACVAQTRCYRRRSKEETGQKANTPHAPRSEKEERVRKTESEIKEQQHSGERQHVSHSSPLQTHSVNVLDQRRGLLFSSEHCSSVPPHAGHDEVTLDREQEHHADTYAIG</sequence>
<gene>
    <name evidence="2" type="ORF">QQF64_027168</name>
</gene>
<comment type="caution">
    <text evidence="2">The sequence shown here is derived from an EMBL/GenBank/DDBJ whole genome shotgun (WGS) entry which is preliminary data.</text>
</comment>
<organism evidence="2 3">
    <name type="scientific">Cirrhinus molitorella</name>
    <name type="common">mud carp</name>
    <dbReference type="NCBI Taxonomy" id="172907"/>
    <lineage>
        <taxon>Eukaryota</taxon>
        <taxon>Metazoa</taxon>
        <taxon>Chordata</taxon>
        <taxon>Craniata</taxon>
        <taxon>Vertebrata</taxon>
        <taxon>Euteleostomi</taxon>
        <taxon>Actinopterygii</taxon>
        <taxon>Neopterygii</taxon>
        <taxon>Teleostei</taxon>
        <taxon>Ostariophysi</taxon>
        <taxon>Cypriniformes</taxon>
        <taxon>Cyprinidae</taxon>
        <taxon>Labeoninae</taxon>
        <taxon>Labeonini</taxon>
        <taxon>Cirrhinus</taxon>
    </lineage>
</organism>
<evidence type="ECO:0000313" key="3">
    <source>
        <dbReference type="Proteomes" id="UP001558613"/>
    </source>
</evidence>
<feature type="compositionally biased region" description="Polar residues" evidence="1">
    <location>
        <begin position="136"/>
        <end position="145"/>
    </location>
</feature>
<proteinExistence type="predicted"/>
<dbReference type="Proteomes" id="UP001558613">
    <property type="component" value="Unassembled WGS sequence"/>
</dbReference>
<feature type="region of interest" description="Disordered" evidence="1">
    <location>
        <begin position="1"/>
        <end position="33"/>
    </location>
</feature>
<keyword evidence="3" id="KW-1185">Reference proteome</keyword>
<evidence type="ECO:0000313" key="2">
    <source>
        <dbReference type="EMBL" id="KAL1274354.1"/>
    </source>
</evidence>
<protein>
    <submittedName>
        <fullName evidence="2">Uncharacterized protein</fullName>
    </submittedName>
</protein>
<feature type="region of interest" description="Disordered" evidence="1">
    <location>
        <begin position="92"/>
        <end position="145"/>
    </location>
</feature>
<evidence type="ECO:0000256" key="1">
    <source>
        <dbReference type="SAM" id="MobiDB-lite"/>
    </source>
</evidence>
<name>A0ABR3NBN8_9TELE</name>
<reference evidence="2 3" key="1">
    <citation type="submission" date="2023-09" db="EMBL/GenBank/DDBJ databases">
        <authorList>
            <person name="Wang M."/>
        </authorList>
    </citation>
    <scope>NUCLEOTIDE SEQUENCE [LARGE SCALE GENOMIC DNA]</scope>
    <source>
        <strain evidence="2">GT-2023</strain>
        <tissue evidence="2">Liver</tissue>
    </source>
</reference>